<keyword evidence="2" id="KW-1185">Reference proteome</keyword>
<dbReference type="AlphaFoldDB" id="A0AA38GAM0"/>
<reference evidence="1 2" key="1">
    <citation type="journal article" date="2021" name="Nat. Plants">
        <title>The Taxus genome provides insights into paclitaxel biosynthesis.</title>
        <authorList>
            <person name="Xiong X."/>
            <person name="Gou J."/>
            <person name="Liao Q."/>
            <person name="Li Y."/>
            <person name="Zhou Q."/>
            <person name="Bi G."/>
            <person name="Li C."/>
            <person name="Du R."/>
            <person name="Wang X."/>
            <person name="Sun T."/>
            <person name="Guo L."/>
            <person name="Liang H."/>
            <person name="Lu P."/>
            <person name="Wu Y."/>
            <person name="Zhang Z."/>
            <person name="Ro D.K."/>
            <person name="Shang Y."/>
            <person name="Huang S."/>
            <person name="Yan J."/>
        </authorList>
    </citation>
    <scope>NUCLEOTIDE SEQUENCE [LARGE SCALE GENOMIC DNA]</scope>
    <source>
        <strain evidence="1">Ta-2019</strain>
    </source>
</reference>
<dbReference type="EMBL" id="JAHRHJ020000004">
    <property type="protein sequence ID" value="KAH9317939.1"/>
    <property type="molecule type" value="Genomic_DNA"/>
</dbReference>
<gene>
    <name evidence="1" type="ORF">KI387_019708</name>
</gene>
<sequence>KEALMVKKAGNEEASSCEEGTSDAVIVGVITVGKETGSVKIEDTSKGIEVGTIMGRLTKGMVVEKMGATEVEVPVEEI</sequence>
<evidence type="ECO:0000313" key="1">
    <source>
        <dbReference type="EMBL" id="KAH9317939.1"/>
    </source>
</evidence>
<feature type="non-terminal residue" evidence="1">
    <location>
        <position position="1"/>
    </location>
</feature>
<organism evidence="1 2">
    <name type="scientific">Taxus chinensis</name>
    <name type="common">Chinese yew</name>
    <name type="synonym">Taxus wallichiana var. chinensis</name>
    <dbReference type="NCBI Taxonomy" id="29808"/>
    <lineage>
        <taxon>Eukaryota</taxon>
        <taxon>Viridiplantae</taxon>
        <taxon>Streptophyta</taxon>
        <taxon>Embryophyta</taxon>
        <taxon>Tracheophyta</taxon>
        <taxon>Spermatophyta</taxon>
        <taxon>Pinopsida</taxon>
        <taxon>Pinidae</taxon>
        <taxon>Conifers II</taxon>
        <taxon>Cupressales</taxon>
        <taxon>Taxaceae</taxon>
        <taxon>Taxus</taxon>
    </lineage>
</organism>
<name>A0AA38GAM0_TAXCH</name>
<evidence type="ECO:0000313" key="2">
    <source>
        <dbReference type="Proteomes" id="UP000824469"/>
    </source>
</evidence>
<accession>A0AA38GAM0</accession>
<comment type="caution">
    <text evidence="1">The sequence shown here is derived from an EMBL/GenBank/DDBJ whole genome shotgun (WGS) entry which is preliminary data.</text>
</comment>
<proteinExistence type="predicted"/>
<protein>
    <submittedName>
        <fullName evidence="1">Uncharacterized protein</fullName>
    </submittedName>
</protein>
<dbReference type="Proteomes" id="UP000824469">
    <property type="component" value="Unassembled WGS sequence"/>
</dbReference>